<feature type="transmembrane region" description="Helical" evidence="5">
    <location>
        <begin position="171"/>
        <end position="189"/>
    </location>
</feature>
<evidence type="ECO:0000256" key="1">
    <source>
        <dbReference type="ARBA" id="ARBA00004141"/>
    </source>
</evidence>
<keyword evidence="2 5" id="KW-0812">Transmembrane</keyword>
<dbReference type="SUPFAM" id="SSF103473">
    <property type="entry name" value="MFS general substrate transporter"/>
    <property type="match status" value="1"/>
</dbReference>
<feature type="transmembrane region" description="Helical" evidence="5">
    <location>
        <begin position="269"/>
        <end position="286"/>
    </location>
</feature>
<dbReference type="Proteomes" id="UP000708576">
    <property type="component" value="Unassembled WGS sequence"/>
</dbReference>
<reference evidence="6 7" key="1">
    <citation type="journal article" date="2015" name="Int. J. Syst. Evol. Microbiol.">
        <title>Carboxylicivirga linearis sp. nov., isolated from a sea cucumber culture pond.</title>
        <authorList>
            <person name="Wang F.Q."/>
            <person name="Zhou Y.X."/>
            <person name="Lin X.Z."/>
            <person name="Chen G.J."/>
            <person name="Du Z.J."/>
        </authorList>
    </citation>
    <scope>NUCLEOTIDE SEQUENCE [LARGE SCALE GENOMIC DNA]</scope>
    <source>
        <strain evidence="6 7">FB218</strain>
    </source>
</reference>
<gene>
    <name evidence="6" type="ORF">KEM10_11575</name>
</gene>
<feature type="transmembrane region" description="Helical" evidence="5">
    <location>
        <begin position="360"/>
        <end position="386"/>
    </location>
</feature>
<dbReference type="InterPro" id="IPR053160">
    <property type="entry name" value="MFS_DHA3_Transporter"/>
</dbReference>
<evidence type="ECO:0000256" key="3">
    <source>
        <dbReference type="ARBA" id="ARBA00022989"/>
    </source>
</evidence>
<dbReference type="InterPro" id="IPR005829">
    <property type="entry name" value="Sugar_transporter_CS"/>
</dbReference>
<organism evidence="6 7">
    <name type="scientific">Carboxylicivirga linearis</name>
    <dbReference type="NCBI Taxonomy" id="1628157"/>
    <lineage>
        <taxon>Bacteria</taxon>
        <taxon>Pseudomonadati</taxon>
        <taxon>Bacteroidota</taxon>
        <taxon>Bacteroidia</taxon>
        <taxon>Marinilabiliales</taxon>
        <taxon>Marinilabiliaceae</taxon>
        <taxon>Carboxylicivirga</taxon>
    </lineage>
</organism>
<dbReference type="CDD" id="cd06174">
    <property type="entry name" value="MFS"/>
    <property type="match status" value="1"/>
</dbReference>
<dbReference type="InterPro" id="IPR011701">
    <property type="entry name" value="MFS"/>
</dbReference>
<feature type="transmembrane region" description="Helical" evidence="5">
    <location>
        <begin position="392"/>
        <end position="413"/>
    </location>
</feature>
<evidence type="ECO:0000256" key="2">
    <source>
        <dbReference type="ARBA" id="ARBA00022692"/>
    </source>
</evidence>
<proteinExistence type="predicted"/>
<feature type="transmembrane region" description="Helical" evidence="5">
    <location>
        <begin position="306"/>
        <end position="339"/>
    </location>
</feature>
<dbReference type="PANTHER" id="PTHR23530:SF1">
    <property type="entry name" value="PERMEASE, MAJOR FACILITATOR SUPERFAMILY-RELATED"/>
    <property type="match status" value="1"/>
</dbReference>
<evidence type="ECO:0000256" key="5">
    <source>
        <dbReference type="SAM" id="Phobius"/>
    </source>
</evidence>
<dbReference type="Pfam" id="PF07690">
    <property type="entry name" value="MFS_1"/>
    <property type="match status" value="1"/>
</dbReference>
<evidence type="ECO:0000313" key="7">
    <source>
        <dbReference type="Proteomes" id="UP000708576"/>
    </source>
</evidence>
<keyword evidence="7" id="KW-1185">Reference proteome</keyword>
<evidence type="ECO:0000256" key="4">
    <source>
        <dbReference type="ARBA" id="ARBA00023136"/>
    </source>
</evidence>
<keyword evidence="3 5" id="KW-1133">Transmembrane helix</keyword>
<dbReference type="RefSeq" id="WP_212216165.1">
    <property type="nucleotide sequence ID" value="NZ_JAGUCO010000007.1"/>
</dbReference>
<comment type="caution">
    <text evidence="6">The sequence shown here is derived from an EMBL/GenBank/DDBJ whole genome shotgun (WGS) entry which is preliminary data.</text>
</comment>
<feature type="transmembrane region" description="Helical" evidence="5">
    <location>
        <begin position="244"/>
        <end position="262"/>
    </location>
</feature>
<evidence type="ECO:0000313" key="6">
    <source>
        <dbReference type="EMBL" id="MBS2098921.1"/>
    </source>
</evidence>
<accession>A0ABS5JX47</accession>
<dbReference type="PROSITE" id="PS00216">
    <property type="entry name" value="SUGAR_TRANSPORT_1"/>
    <property type="match status" value="1"/>
</dbReference>
<sequence>MSKRGISYQKDLQFYKFCAYGFFKNLRFFDPFLLLFFLEKGISYAQIGVLYGVREISINILEVPSGIIADIVGRKRSLIFAFAAYIISFLMFYFLTGFVGFLVAFVFYGVGDAFRSGTHKAMILAYLKKNGWEDSKTAYYGRTRSWSQRGSALASVLSAAFVFYTGSYKFIFLMSVIPYVIDLFLMMSYPSYLNGDGRQQKHHVGQLFKEFFTSVKQAFSEWKPFRIIVTTSSYTGYYKAVKDFIQPLLVGLAISLPFLTDLPDKKKSAIVIGVVYSILYLINAMVSQRVYKVEALFKDVLSGLVIIQLFGWIGGAIAGIMYVLEWKLMAILFFAFVLIVQNARRPLAVKYVSGNFDDKIMATVLSAESQSETIFTSVFAVVLGFLVQYMGVGYGLLCISSVLIVFNFAIRFFKK</sequence>
<feature type="transmembrane region" description="Helical" evidence="5">
    <location>
        <begin position="78"/>
        <end position="108"/>
    </location>
</feature>
<protein>
    <submittedName>
        <fullName evidence="6">MFS transporter</fullName>
    </submittedName>
</protein>
<dbReference type="InterPro" id="IPR036259">
    <property type="entry name" value="MFS_trans_sf"/>
</dbReference>
<comment type="subcellular location">
    <subcellularLocation>
        <location evidence="1">Membrane</location>
        <topology evidence="1">Multi-pass membrane protein</topology>
    </subcellularLocation>
</comment>
<dbReference type="EMBL" id="JAGUCO010000007">
    <property type="protein sequence ID" value="MBS2098921.1"/>
    <property type="molecule type" value="Genomic_DNA"/>
</dbReference>
<keyword evidence="4 5" id="KW-0472">Membrane</keyword>
<name>A0ABS5JX47_9BACT</name>
<dbReference type="PANTHER" id="PTHR23530">
    <property type="entry name" value="TRANSPORT PROTEIN-RELATED"/>
    <property type="match status" value="1"/>
</dbReference>
<dbReference type="Gene3D" id="1.20.1250.20">
    <property type="entry name" value="MFS general substrate transporter like domains"/>
    <property type="match status" value="1"/>
</dbReference>